<dbReference type="AlphaFoldDB" id="A0A099D934"/>
<evidence type="ECO:0000259" key="1">
    <source>
        <dbReference type="Pfam" id="PF12740"/>
    </source>
</evidence>
<dbReference type="InterPro" id="IPR029058">
    <property type="entry name" value="AB_hydrolase_fold"/>
</dbReference>
<evidence type="ECO:0000313" key="3">
    <source>
        <dbReference type="EMBL" id="KGI82509.1"/>
    </source>
</evidence>
<dbReference type="RefSeq" id="WP_043570486.1">
    <property type="nucleotide sequence ID" value="NZ_CP022752.1"/>
</dbReference>
<dbReference type="GO" id="GO:0016787">
    <property type="term" value="F:hydrolase activity"/>
    <property type="evidence" value="ECO:0007669"/>
    <property type="project" value="UniProtKB-KW"/>
</dbReference>
<dbReference type="EMBL" id="CP022752">
    <property type="protein sequence ID" value="ASU80121.1"/>
    <property type="molecule type" value="Genomic_DNA"/>
</dbReference>
<protein>
    <submittedName>
        <fullName evidence="2">Alpha/beta hydrolase</fullName>
    </submittedName>
    <submittedName>
        <fullName evidence="3">Dienelactone hydrolase</fullName>
    </submittedName>
</protein>
<dbReference type="EMBL" id="JPMV01000011">
    <property type="protein sequence ID" value="KGI82509.1"/>
    <property type="molecule type" value="Genomic_DNA"/>
</dbReference>
<name>A0A099D934_9ACTN</name>
<feature type="domain" description="PET hydrolase/cutinase-like" evidence="1">
    <location>
        <begin position="39"/>
        <end position="186"/>
    </location>
</feature>
<sequence>MAHNAKKALQELARRGPHDVLHGDLALVGLPGVVCAPRSGRGLAAVAFGHGWLQPARRYTGLLRHLASWGFVVAAPTTHTGPFASHRMFAADLRTALDICVNVRLGEGGISVDERRLGVAGHGMGGGCAVLAAAEDSRIRAVAGLSTTETTPSAIAAAGRVSVPGMQLAGERDLMASARSNAEPINRAWGGPAQLRTVRKAGHLAFAEGRHWSELLLQGRSHYGSQRLSRALLTAFFLRTLTGDRRGSELLTNDVSGAAIDGEHSKGPLAAA</sequence>
<dbReference type="ESTHER" id="9actn-a0a099d934">
    <property type="family name" value="Chlorophyllase"/>
</dbReference>
<dbReference type="OrthoDB" id="4772420at2"/>
<organism evidence="2 5">
    <name type="scientific">Actinopolyspora erythraea</name>
    <dbReference type="NCBI Taxonomy" id="414996"/>
    <lineage>
        <taxon>Bacteria</taxon>
        <taxon>Bacillati</taxon>
        <taxon>Actinomycetota</taxon>
        <taxon>Actinomycetes</taxon>
        <taxon>Actinopolysporales</taxon>
        <taxon>Actinopolysporaceae</taxon>
        <taxon>Actinopolyspora</taxon>
    </lineage>
</organism>
<keyword evidence="4" id="KW-1185">Reference proteome</keyword>
<gene>
    <name evidence="2" type="ORF">CDG81_19730</name>
    <name evidence="3" type="ORF">IL38_05165</name>
</gene>
<dbReference type="Proteomes" id="UP000029737">
    <property type="component" value="Unassembled WGS sequence"/>
</dbReference>
<dbReference type="Gene3D" id="3.40.50.1820">
    <property type="entry name" value="alpha/beta hydrolase"/>
    <property type="match status" value="1"/>
</dbReference>
<dbReference type="eggNOG" id="COG0412">
    <property type="taxonomic scope" value="Bacteria"/>
</dbReference>
<keyword evidence="2" id="KW-0378">Hydrolase</keyword>
<dbReference type="InterPro" id="IPR041127">
    <property type="entry name" value="PET_hydrolase/cutinase-like"/>
</dbReference>
<dbReference type="PANTHER" id="PTHR33428:SF14">
    <property type="entry name" value="CARBOXYLESTERASE TYPE B DOMAIN-CONTAINING PROTEIN"/>
    <property type="match status" value="1"/>
</dbReference>
<reference evidence="3 4" key="1">
    <citation type="journal article" date="2014" name="PLoS ONE">
        <title>Identification and Characterization of a New Erythromycin Biosynthetic Gene Cluster in Actinopolyspora erythraea YIM90600, a Novel Erythronolide-Producing Halophilic Actinomycete Isolated from Salt Field.</title>
        <authorList>
            <person name="Chen D."/>
            <person name="Feng J."/>
            <person name="Huang L."/>
            <person name="Zhang Q."/>
            <person name="Wu J."/>
            <person name="Zhu X."/>
            <person name="Duan Y."/>
            <person name="Xu Z."/>
        </authorList>
    </citation>
    <scope>NUCLEOTIDE SEQUENCE [LARGE SCALE GENOMIC DNA]</scope>
    <source>
        <strain evidence="3 4">YIM90600</strain>
    </source>
</reference>
<dbReference type="HOGENOM" id="CLU_085645_0_0_11"/>
<dbReference type="Pfam" id="PF12740">
    <property type="entry name" value="PETase"/>
    <property type="match status" value="1"/>
</dbReference>
<dbReference type="Proteomes" id="UP000215043">
    <property type="component" value="Chromosome"/>
</dbReference>
<dbReference type="KEGG" id="aey:CDG81_19730"/>
<reference evidence="2 5" key="2">
    <citation type="submission" date="2017-08" db="EMBL/GenBank/DDBJ databases">
        <title>The complete genome sequence of moderately halophilic actinomycete Actinopolyspora erythraea YIM 90600, the producer of novel erythromycin, novel actinopolysporins A-C and tubercidin.</title>
        <authorList>
            <person name="Yin M."/>
            <person name="Tang S."/>
        </authorList>
    </citation>
    <scope>NUCLEOTIDE SEQUENCE [LARGE SCALE GENOMIC DNA]</scope>
    <source>
        <strain evidence="2 5">YIM 90600</strain>
    </source>
</reference>
<proteinExistence type="predicted"/>
<dbReference type="PANTHER" id="PTHR33428">
    <property type="entry name" value="CHLOROPHYLLASE-2, CHLOROPLASTIC"/>
    <property type="match status" value="1"/>
</dbReference>
<evidence type="ECO:0000313" key="5">
    <source>
        <dbReference type="Proteomes" id="UP000215043"/>
    </source>
</evidence>
<accession>A0A099D934</accession>
<evidence type="ECO:0000313" key="4">
    <source>
        <dbReference type="Proteomes" id="UP000029737"/>
    </source>
</evidence>
<dbReference type="SUPFAM" id="SSF53474">
    <property type="entry name" value="alpha/beta-Hydrolases"/>
    <property type="match status" value="1"/>
</dbReference>
<evidence type="ECO:0000313" key="2">
    <source>
        <dbReference type="EMBL" id="ASU80121.1"/>
    </source>
</evidence>